<gene>
    <name evidence="2" type="ORF">DV961_14560</name>
</gene>
<dbReference type="InterPro" id="IPR020562">
    <property type="entry name" value="PRibGlycinamide_synth_N"/>
</dbReference>
<dbReference type="SUPFAM" id="SSF52440">
    <property type="entry name" value="PreATP-grasp domain"/>
    <property type="match status" value="1"/>
</dbReference>
<dbReference type="PANTHER" id="PTHR43472:SF1">
    <property type="entry name" value="PHOSPHORIBOSYLAMINE--GLYCINE LIGASE, CHLOROPLASTIC"/>
    <property type="match status" value="1"/>
</dbReference>
<feature type="domain" description="Phosphoribosylglycinamide synthetase N-terminal" evidence="1">
    <location>
        <begin position="8"/>
        <end position="76"/>
    </location>
</feature>
<keyword evidence="2" id="KW-0436">Ligase</keyword>
<dbReference type="Pfam" id="PF02844">
    <property type="entry name" value="GARS_N"/>
    <property type="match status" value="1"/>
</dbReference>
<dbReference type="PANTHER" id="PTHR43472">
    <property type="entry name" value="PHOSPHORIBOSYLAMINE--GLYCINE LIGASE"/>
    <property type="match status" value="1"/>
</dbReference>
<dbReference type="Gene3D" id="3.40.50.20">
    <property type="match status" value="1"/>
</dbReference>
<accession>A0A3D8YK18</accession>
<dbReference type="InterPro" id="IPR000115">
    <property type="entry name" value="PRibGlycinamide_synth"/>
</dbReference>
<dbReference type="Proteomes" id="UP000256409">
    <property type="component" value="Unassembled WGS sequence"/>
</dbReference>
<proteinExistence type="predicted"/>
<protein>
    <submittedName>
        <fullName evidence="2">Phosphoribosylamine--glycine ligase</fullName>
    </submittedName>
</protein>
<dbReference type="EMBL" id="QQPC01000395">
    <property type="protein sequence ID" value="REA78929.1"/>
    <property type="molecule type" value="Genomic_DNA"/>
</dbReference>
<evidence type="ECO:0000313" key="3">
    <source>
        <dbReference type="Proteomes" id="UP000256409"/>
    </source>
</evidence>
<comment type="caution">
    <text evidence="2">The sequence shown here is derived from an EMBL/GenBank/DDBJ whole genome shotgun (WGS) entry which is preliminary data.</text>
</comment>
<dbReference type="AlphaFoldDB" id="A0A3D8YK18"/>
<evidence type="ECO:0000259" key="1">
    <source>
        <dbReference type="Pfam" id="PF02844"/>
    </source>
</evidence>
<dbReference type="GO" id="GO:0009113">
    <property type="term" value="P:purine nucleobase biosynthetic process"/>
    <property type="evidence" value="ECO:0007669"/>
    <property type="project" value="InterPro"/>
</dbReference>
<evidence type="ECO:0000313" key="2">
    <source>
        <dbReference type="EMBL" id="REA78929.1"/>
    </source>
</evidence>
<dbReference type="InterPro" id="IPR016185">
    <property type="entry name" value="PreATP-grasp_dom_sf"/>
</dbReference>
<name>A0A3D8YK18_STAPS</name>
<dbReference type="GO" id="GO:0004637">
    <property type="term" value="F:phosphoribosylamine-glycine ligase activity"/>
    <property type="evidence" value="ECO:0007669"/>
    <property type="project" value="InterPro"/>
</dbReference>
<sequence length="76" mass="8733">MKDNNNYNVLIVGNKGREYALAQRLQQDERVNALYFCLGNGGTQDLGENQECEHYEHIVELALKKQIHLAIISEEE</sequence>
<organism evidence="2 3">
    <name type="scientific">Staphylococcus pseudintermedius</name>
    <dbReference type="NCBI Taxonomy" id="283734"/>
    <lineage>
        <taxon>Bacteria</taxon>
        <taxon>Bacillati</taxon>
        <taxon>Bacillota</taxon>
        <taxon>Bacilli</taxon>
        <taxon>Bacillales</taxon>
        <taxon>Staphylococcaceae</taxon>
        <taxon>Staphylococcus</taxon>
        <taxon>Staphylococcus intermedius group</taxon>
    </lineage>
</organism>
<reference evidence="3" key="1">
    <citation type="journal article" date="2018" name="Vet. Microbiol.">
        <title>Molecular epidemiology of methicillin-resistant staphylococci amongst veterinary personnel, personnel-owned pets, patients and the hospital environment of two companion animal veterinary hospitals.</title>
        <authorList>
            <person name="Worthing K.A."/>
            <person name="Brown J."/>
            <person name="Gerber L."/>
            <person name="Abraham S."/>
            <person name="Trott D."/>
            <person name="Norris J.M."/>
        </authorList>
    </citation>
    <scope>NUCLEOTIDE SEQUENCE [LARGE SCALE GENOMIC DNA]</scope>
    <source>
        <strain evidence="3">ST496-2</strain>
    </source>
</reference>
<feature type="non-terminal residue" evidence="2">
    <location>
        <position position="76"/>
    </location>
</feature>